<gene>
    <name evidence="3" type="ORF">RUMCAL_02031</name>
</gene>
<dbReference type="HOGENOM" id="CLU_009583_0_1_9"/>
<evidence type="ECO:0000313" key="4">
    <source>
        <dbReference type="Proteomes" id="UP000016662"/>
    </source>
</evidence>
<dbReference type="Proteomes" id="UP000016662">
    <property type="component" value="Unassembled WGS sequence"/>
</dbReference>
<dbReference type="STRING" id="411473.RUMCAL_02031"/>
<dbReference type="PANTHER" id="PTHR45947">
    <property type="entry name" value="SULFOQUINOVOSYL TRANSFERASE SQD2"/>
    <property type="match status" value="1"/>
</dbReference>
<reference evidence="3 4" key="1">
    <citation type="submission" date="2013-07" db="EMBL/GenBank/DDBJ databases">
        <authorList>
            <person name="Weinstock G."/>
            <person name="Sodergren E."/>
            <person name="Wylie T."/>
            <person name="Fulton L."/>
            <person name="Fulton R."/>
            <person name="Fronick C."/>
            <person name="O'Laughlin M."/>
            <person name="Godfrey J."/>
            <person name="Miner T."/>
            <person name="Herter B."/>
            <person name="Appelbaum E."/>
            <person name="Cordes M."/>
            <person name="Lek S."/>
            <person name="Wollam A."/>
            <person name="Pepin K.H."/>
            <person name="Palsikar V.B."/>
            <person name="Mitreva M."/>
            <person name="Wilson R.K."/>
        </authorList>
    </citation>
    <scope>NUCLEOTIDE SEQUENCE [LARGE SCALE GENOMIC DNA]</scope>
    <source>
        <strain evidence="3 4">ATCC 27760</strain>
    </source>
</reference>
<dbReference type="InterPro" id="IPR001296">
    <property type="entry name" value="Glyco_trans_1"/>
</dbReference>
<dbReference type="GO" id="GO:0016757">
    <property type="term" value="F:glycosyltransferase activity"/>
    <property type="evidence" value="ECO:0007669"/>
    <property type="project" value="InterPro"/>
</dbReference>
<evidence type="ECO:0000259" key="2">
    <source>
        <dbReference type="Pfam" id="PF13439"/>
    </source>
</evidence>
<dbReference type="Pfam" id="PF13439">
    <property type="entry name" value="Glyco_transf_4"/>
    <property type="match status" value="1"/>
</dbReference>
<sequence length="380" mass="43041">MKRVVFLAAAAATLVQFTKYDLTALQTLGCEIHMVCNMQEGNISQAALQEYNQMFPQLHWHDLPFSDSAGAVRRNHAAYEKLVPLLKELQPDLLHCRGTIAGWYGRRAAQELQIPVFYTAHDFRIFHGCLLAERLWFSAVERKYRKQTSRFFAVCPEDAAYARKHLNLEQVTELPDVGLDCDKYATPARTREDILRELHIPQEATVLLSVGTLRMQKRLRVVMQAMTRLRTQEQLHYVICGEGPDMVFLQKLTEKLHLEERVHLLGYRTDIPDLLGAADIFCMPSRREGCGMAALEAMAAGLPLITVRNHGTKVYAEKGESAFCLKGDLVTGCADAIAQLAENKLLRRQMGAHNRAAATSFSDKDRMMQLRAYYQEALAE</sequence>
<feature type="domain" description="Glycosyltransferase subfamily 4-like N-terminal" evidence="2">
    <location>
        <begin position="24"/>
        <end position="169"/>
    </location>
</feature>
<dbReference type="AlphaFoldDB" id="U2LYP1"/>
<dbReference type="InterPro" id="IPR050194">
    <property type="entry name" value="Glycosyltransferase_grp1"/>
</dbReference>
<evidence type="ECO:0000313" key="3">
    <source>
        <dbReference type="EMBL" id="ERJ94604.1"/>
    </source>
</evidence>
<dbReference type="SUPFAM" id="SSF53756">
    <property type="entry name" value="UDP-Glycosyltransferase/glycogen phosphorylase"/>
    <property type="match status" value="1"/>
</dbReference>
<evidence type="ECO:0000259" key="1">
    <source>
        <dbReference type="Pfam" id="PF00534"/>
    </source>
</evidence>
<dbReference type="InterPro" id="IPR028098">
    <property type="entry name" value="Glyco_trans_4-like_N"/>
</dbReference>
<dbReference type="PATRIC" id="fig|411473.3.peg.1677"/>
<organism evidence="3 4">
    <name type="scientific">Ruminococcus callidus ATCC 27760</name>
    <dbReference type="NCBI Taxonomy" id="411473"/>
    <lineage>
        <taxon>Bacteria</taxon>
        <taxon>Bacillati</taxon>
        <taxon>Bacillota</taxon>
        <taxon>Clostridia</taxon>
        <taxon>Eubacteriales</taxon>
        <taxon>Oscillospiraceae</taxon>
        <taxon>Ruminococcus</taxon>
    </lineage>
</organism>
<keyword evidence="3" id="KW-0808">Transferase</keyword>
<feature type="domain" description="Glycosyl transferase family 1" evidence="1">
    <location>
        <begin position="191"/>
        <end position="355"/>
    </location>
</feature>
<accession>U2LYP1</accession>
<dbReference type="EMBL" id="AWVF01000251">
    <property type="protein sequence ID" value="ERJ94604.1"/>
    <property type="molecule type" value="Genomic_DNA"/>
</dbReference>
<dbReference type="Gene3D" id="3.40.50.2000">
    <property type="entry name" value="Glycogen Phosphorylase B"/>
    <property type="match status" value="2"/>
</dbReference>
<dbReference type="RefSeq" id="WP_021683544.1">
    <property type="nucleotide sequence ID" value="NZ_KI260490.1"/>
</dbReference>
<dbReference type="OrthoDB" id="9806653at2"/>
<proteinExistence type="predicted"/>
<protein>
    <submittedName>
        <fullName evidence="3">Glycosyltransferase, group 1 family protein</fullName>
    </submittedName>
</protein>
<dbReference type="PANTHER" id="PTHR45947:SF3">
    <property type="entry name" value="SULFOQUINOVOSYL TRANSFERASE SQD2"/>
    <property type="match status" value="1"/>
</dbReference>
<dbReference type="Pfam" id="PF00534">
    <property type="entry name" value="Glycos_transf_1"/>
    <property type="match status" value="1"/>
</dbReference>
<comment type="caution">
    <text evidence="3">The sequence shown here is derived from an EMBL/GenBank/DDBJ whole genome shotgun (WGS) entry which is preliminary data.</text>
</comment>
<name>U2LYP1_9FIRM</name>
<dbReference type="eggNOG" id="COG0438">
    <property type="taxonomic scope" value="Bacteria"/>
</dbReference>
<keyword evidence="4" id="KW-1185">Reference proteome</keyword>